<keyword evidence="2" id="KW-1185">Reference proteome</keyword>
<dbReference type="Proteomes" id="UP000199116">
    <property type="component" value="Unassembled WGS sequence"/>
</dbReference>
<name>A0A1I2JUU3_9FLAO</name>
<protein>
    <submittedName>
        <fullName evidence="1">Uncharacterized protein</fullName>
    </submittedName>
</protein>
<dbReference type="PROSITE" id="PS51257">
    <property type="entry name" value="PROKAR_LIPOPROTEIN"/>
    <property type="match status" value="1"/>
</dbReference>
<dbReference type="EMBL" id="FOOH01000001">
    <property type="protein sequence ID" value="SFF57949.1"/>
    <property type="molecule type" value="Genomic_DNA"/>
</dbReference>
<dbReference type="AlphaFoldDB" id="A0A1I2JUU3"/>
<sequence>MKKLLLVTFLFSVFISCKNNETKIGQEVDTEAEKSIEQQIAEAHGLNNFEEVEEIQFTFNVKVGDSLRTSREWTWKPKTDEIRLTEGDISRTYTKTGDIAEEDKDIDQKFINDSYWFLFPFQMVWSDAEISEEKTGLAPISKKEMKYLEVSYKDEGGYTPGDTYVVYYEDDYLLEEWIYKSADGQREMPTTWEDFEDFQGLKISKSHKSPDGSFELFFTDIVVK</sequence>
<organism evidence="1 2">
    <name type="scientific">Salegentibacter agarivorans</name>
    <dbReference type="NCBI Taxonomy" id="345907"/>
    <lineage>
        <taxon>Bacteria</taxon>
        <taxon>Pseudomonadati</taxon>
        <taxon>Bacteroidota</taxon>
        <taxon>Flavobacteriia</taxon>
        <taxon>Flavobacteriales</taxon>
        <taxon>Flavobacteriaceae</taxon>
        <taxon>Salegentibacter</taxon>
    </lineage>
</organism>
<proteinExistence type="predicted"/>
<dbReference type="RefSeq" id="WP_093301938.1">
    <property type="nucleotide sequence ID" value="NZ_FOOH01000001.1"/>
</dbReference>
<evidence type="ECO:0000313" key="2">
    <source>
        <dbReference type="Proteomes" id="UP000199116"/>
    </source>
</evidence>
<reference evidence="2" key="1">
    <citation type="submission" date="2016-10" db="EMBL/GenBank/DDBJ databases">
        <authorList>
            <person name="Varghese N."/>
            <person name="Submissions S."/>
        </authorList>
    </citation>
    <scope>NUCLEOTIDE SEQUENCE [LARGE SCALE GENOMIC DNA]</scope>
    <source>
        <strain evidence="2">DSM 23515</strain>
    </source>
</reference>
<evidence type="ECO:0000313" key="1">
    <source>
        <dbReference type="EMBL" id="SFF57949.1"/>
    </source>
</evidence>
<gene>
    <name evidence="1" type="ORF">SAMN04488033_10146</name>
</gene>
<accession>A0A1I2JUU3</accession>